<evidence type="ECO:0000256" key="3">
    <source>
        <dbReference type="ARBA" id="ARBA00023186"/>
    </source>
</evidence>
<evidence type="ECO:0000256" key="2">
    <source>
        <dbReference type="ARBA" id="ARBA00019180"/>
    </source>
</evidence>
<dbReference type="AlphaFoldDB" id="A0A8C4QLP9"/>
<evidence type="ECO:0000256" key="4">
    <source>
        <dbReference type="SAM" id="MobiDB-lite"/>
    </source>
</evidence>
<keyword evidence="3" id="KW-0143">Chaperone</keyword>
<name>A0A8C4QLP9_EPTBU</name>
<dbReference type="PANTHER" id="PTHR15069:SF1">
    <property type="entry name" value="PROTEASOME ASSEMBLY CHAPERONE 1"/>
    <property type="match status" value="1"/>
</dbReference>
<comment type="similarity">
    <text evidence="1">Belongs to the PSMG1 family.</text>
</comment>
<feature type="compositionally biased region" description="Polar residues" evidence="4">
    <location>
        <begin position="1"/>
        <end position="13"/>
    </location>
</feature>
<protein>
    <recommendedName>
        <fullName evidence="2">Proteasome assembly chaperone 1</fullName>
    </recommendedName>
</protein>
<dbReference type="InterPro" id="IPR016565">
    <property type="entry name" value="Proteasome_assmbl_chp_1"/>
</dbReference>
<sequence>MSDSLWSFDTQQPPARDWDDESDEDEEERSEDTRRSVLADTQYMTLNGNLRRNKLAIGHDNSWGLNIYYTQLWWNFETPFRLSFIHISHTIHFSHELLFKHHIGPQLLTWRLLPSCHFPQFLKYASGSKGTDASPETQNSSLKVVILTSLPLSSYLSPHSTDRLPAPLVRSLSTEPYLVTLDRPAPQLEVPNIVTGIAAASKARKSRMNRVGRNESPAKNWFTTVFVSARHVCLFVCPLTSSLNRSTDHPEIFGD</sequence>
<accession>A0A8C4QLP9</accession>
<feature type="compositionally biased region" description="Acidic residues" evidence="4">
    <location>
        <begin position="18"/>
        <end position="30"/>
    </location>
</feature>
<evidence type="ECO:0000256" key="1">
    <source>
        <dbReference type="ARBA" id="ARBA00005261"/>
    </source>
</evidence>
<dbReference type="GO" id="GO:0080129">
    <property type="term" value="P:proteasome core complex assembly"/>
    <property type="evidence" value="ECO:0007669"/>
    <property type="project" value="TreeGrafter"/>
</dbReference>
<keyword evidence="6" id="KW-1185">Reference proteome</keyword>
<reference evidence="5" key="1">
    <citation type="submission" date="2025-08" db="UniProtKB">
        <authorList>
            <consortium name="Ensembl"/>
        </authorList>
    </citation>
    <scope>IDENTIFICATION</scope>
</reference>
<dbReference type="GO" id="GO:0005783">
    <property type="term" value="C:endoplasmic reticulum"/>
    <property type="evidence" value="ECO:0007669"/>
    <property type="project" value="InterPro"/>
</dbReference>
<dbReference type="Ensembl" id="ENSEBUT00000017965.1">
    <property type="protein sequence ID" value="ENSEBUP00000017390.1"/>
    <property type="gene ID" value="ENSEBUG00000010860.1"/>
</dbReference>
<evidence type="ECO:0000313" key="6">
    <source>
        <dbReference type="Proteomes" id="UP000694388"/>
    </source>
</evidence>
<dbReference type="Proteomes" id="UP000694388">
    <property type="component" value="Unplaced"/>
</dbReference>
<dbReference type="PANTHER" id="PTHR15069">
    <property type="entry name" value="PROTEASOME ASSEMBLY CHAPERONE 1"/>
    <property type="match status" value="1"/>
</dbReference>
<reference evidence="5" key="2">
    <citation type="submission" date="2025-09" db="UniProtKB">
        <authorList>
            <consortium name="Ensembl"/>
        </authorList>
    </citation>
    <scope>IDENTIFICATION</scope>
</reference>
<evidence type="ECO:0000313" key="5">
    <source>
        <dbReference type="Ensembl" id="ENSEBUP00000017390.1"/>
    </source>
</evidence>
<dbReference type="GO" id="GO:0070628">
    <property type="term" value="F:proteasome binding"/>
    <property type="evidence" value="ECO:0007669"/>
    <property type="project" value="TreeGrafter"/>
</dbReference>
<feature type="region of interest" description="Disordered" evidence="4">
    <location>
        <begin position="1"/>
        <end position="36"/>
    </location>
</feature>
<proteinExistence type="inferred from homology"/>
<organism evidence="5 6">
    <name type="scientific">Eptatretus burgeri</name>
    <name type="common">Inshore hagfish</name>
    <dbReference type="NCBI Taxonomy" id="7764"/>
    <lineage>
        <taxon>Eukaryota</taxon>
        <taxon>Metazoa</taxon>
        <taxon>Chordata</taxon>
        <taxon>Craniata</taxon>
        <taxon>Vertebrata</taxon>
        <taxon>Cyclostomata</taxon>
        <taxon>Myxini</taxon>
        <taxon>Myxiniformes</taxon>
        <taxon>Myxinidae</taxon>
        <taxon>Eptatretinae</taxon>
        <taxon>Eptatretus</taxon>
    </lineage>
</organism>